<dbReference type="AlphaFoldDB" id="A0A7S4T2H5"/>
<proteinExistence type="predicted"/>
<gene>
    <name evidence="2" type="ORF">AMON00008_LOCUS61286</name>
</gene>
<organism evidence="2">
    <name type="scientific">Alexandrium monilatum</name>
    <dbReference type="NCBI Taxonomy" id="311494"/>
    <lineage>
        <taxon>Eukaryota</taxon>
        <taxon>Sar</taxon>
        <taxon>Alveolata</taxon>
        <taxon>Dinophyceae</taxon>
        <taxon>Gonyaulacales</taxon>
        <taxon>Pyrocystaceae</taxon>
        <taxon>Alexandrium</taxon>
    </lineage>
</organism>
<protein>
    <submittedName>
        <fullName evidence="2">Uncharacterized protein</fullName>
    </submittedName>
</protein>
<evidence type="ECO:0000313" key="2">
    <source>
        <dbReference type="EMBL" id="CAE4663353.1"/>
    </source>
</evidence>
<sequence>MQRPSLAFALSRSQTQHIEVAADGSPCPALSCATAPNTPHSRATATPHSRVVTPTLTPVGHSPANGRVHMQASTRPDCISVIAPGGGTGINGAVYAELGRDPRFRVDIVGQSRAPYDCYPETWAHGGPAPNLASFAQDVLNQGVLERTDCLVCGSRGGQVVLPHFWQMRGRDVPPAVVLNGGIAMNLPTRVSWPDSAVTFLMIGGQDNFRGQLSCEEYVMDTKSRVPPGNGTTAILYVEEMQHMPQSQLLSAVLPHLIRAVLLWKADRIDSFLEEVRLILRAVSSAGWHGRLLYTKAAGVWEEIDFSPYQVGKRQPTAAEMVQALENPVAPIEHTRKEEMKALWRAAVRAAQPGGGAPLANEGARFAAAAAAARVQAEKREAAKTALPAGIVRGENTLVIPVPRAGSGRPGSPADPTPISRALGIRRATYTSPMSAHSRSPIHAFEMVVPIRA</sequence>
<feature type="region of interest" description="Disordered" evidence="1">
    <location>
        <begin position="402"/>
        <end position="421"/>
    </location>
</feature>
<dbReference type="EMBL" id="HBNR01085574">
    <property type="protein sequence ID" value="CAE4663353.1"/>
    <property type="molecule type" value="Transcribed_RNA"/>
</dbReference>
<name>A0A7S4T2H5_9DINO</name>
<reference evidence="2" key="1">
    <citation type="submission" date="2021-01" db="EMBL/GenBank/DDBJ databases">
        <authorList>
            <person name="Corre E."/>
            <person name="Pelletier E."/>
            <person name="Niang G."/>
            <person name="Scheremetjew M."/>
            <person name="Finn R."/>
            <person name="Kale V."/>
            <person name="Holt S."/>
            <person name="Cochrane G."/>
            <person name="Meng A."/>
            <person name="Brown T."/>
            <person name="Cohen L."/>
        </authorList>
    </citation>
    <scope>NUCLEOTIDE SEQUENCE</scope>
    <source>
        <strain evidence="2">CCMP3105</strain>
    </source>
</reference>
<evidence type="ECO:0000256" key="1">
    <source>
        <dbReference type="SAM" id="MobiDB-lite"/>
    </source>
</evidence>
<accession>A0A7S4T2H5</accession>